<evidence type="ECO:0000313" key="1">
    <source>
        <dbReference type="EMBL" id="KAF7348058.1"/>
    </source>
</evidence>
<dbReference type="SUPFAM" id="SSF52047">
    <property type="entry name" value="RNI-like"/>
    <property type="match status" value="1"/>
</dbReference>
<dbReference type="InterPro" id="IPR032675">
    <property type="entry name" value="LRR_dom_sf"/>
</dbReference>
<dbReference type="EMBL" id="JACAZH010000017">
    <property type="protein sequence ID" value="KAF7348058.1"/>
    <property type="molecule type" value="Genomic_DNA"/>
</dbReference>
<proteinExistence type="predicted"/>
<evidence type="ECO:0000313" key="2">
    <source>
        <dbReference type="Proteomes" id="UP000623467"/>
    </source>
</evidence>
<name>A0A8H7CUN8_9AGAR</name>
<gene>
    <name evidence="1" type="ORF">MSAN_01758200</name>
</gene>
<dbReference type="Gene3D" id="3.80.10.10">
    <property type="entry name" value="Ribonuclease Inhibitor"/>
    <property type="match status" value="1"/>
</dbReference>
<accession>A0A8H7CUN8</accession>
<organism evidence="1 2">
    <name type="scientific">Mycena sanguinolenta</name>
    <dbReference type="NCBI Taxonomy" id="230812"/>
    <lineage>
        <taxon>Eukaryota</taxon>
        <taxon>Fungi</taxon>
        <taxon>Dikarya</taxon>
        <taxon>Basidiomycota</taxon>
        <taxon>Agaricomycotina</taxon>
        <taxon>Agaricomycetes</taxon>
        <taxon>Agaricomycetidae</taxon>
        <taxon>Agaricales</taxon>
        <taxon>Marasmiineae</taxon>
        <taxon>Mycenaceae</taxon>
        <taxon>Mycena</taxon>
    </lineage>
</organism>
<dbReference type="Proteomes" id="UP000623467">
    <property type="component" value="Unassembled WGS sequence"/>
</dbReference>
<comment type="caution">
    <text evidence="1">The sequence shown here is derived from an EMBL/GenBank/DDBJ whole genome shotgun (WGS) entry which is preliminary data.</text>
</comment>
<dbReference type="AlphaFoldDB" id="A0A8H7CUN8"/>
<protein>
    <submittedName>
        <fullName evidence="1">Uncharacterized protein</fullName>
    </submittedName>
</protein>
<sequence>MANDIAVATPSLWTSICCDDSITTAAHLDIWLRRARTQPLCISLHGDLSRDVAIAVRRHGYHLQILKLQSSYQLEQMDPTSFLSLTKLTVVNATVKNTHLPECLYIFYFTPALVECDFTSVSGDTLVSLWKPTPFAHLSLRCLQLGDAKSKNAALLLKYLTLPALEILHVSDSDQLMPNHLASLLTRSLPPLQLLHVQGLTGRFDDLDEPLRLVPTLTDLTLKFREGIDPVSALKQSVLTPHLGFLPNLRNVHIHANFSLNVNYDVVVSALAARGAALRSFEVFSPFRKPDHHIIATLKEFAGDHGTHIYVGSRKHNYIPPNSRE</sequence>
<keyword evidence="2" id="KW-1185">Reference proteome</keyword>
<reference evidence="1" key="1">
    <citation type="submission" date="2020-05" db="EMBL/GenBank/DDBJ databases">
        <title>Mycena genomes resolve the evolution of fungal bioluminescence.</title>
        <authorList>
            <person name="Tsai I.J."/>
        </authorList>
    </citation>
    <scope>NUCLEOTIDE SEQUENCE</scope>
    <source>
        <strain evidence="1">160909Yilan</strain>
    </source>
</reference>